<keyword evidence="6 8" id="KW-0234">DNA repair</keyword>
<comment type="subcellular location">
    <subcellularLocation>
        <location evidence="1 8">Nucleus</location>
    </subcellularLocation>
</comment>
<dbReference type="Gene3D" id="3.30.70.1220">
    <property type="entry name" value="TFB5-like"/>
    <property type="match status" value="1"/>
</dbReference>
<evidence type="ECO:0000313" key="9">
    <source>
        <dbReference type="EMBL" id="CAK0741982.1"/>
    </source>
</evidence>
<keyword evidence="3 8" id="KW-0227">DNA damage</keyword>
<dbReference type="PANTHER" id="PTHR28580:SF1">
    <property type="entry name" value="GENERAL TRANSCRIPTION FACTOR IIH SUBUNIT 5"/>
    <property type="match status" value="1"/>
</dbReference>
<keyword evidence="4 8" id="KW-0805">Transcription regulation</keyword>
<comment type="similarity">
    <text evidence="2 8">Belongs to the TFB5 family.</text>
</comment>
<dbReference type="GO" id="GO:0006294">
    <property type="term" value="P:nucleotide-excision repair, preincision complex assembly"/>
    <property type="evidence" value="ECO:0007669"/>
    <property type="project" value="TreeGrafter"/>
</dbReference>
<evidence type="ECO:0000256" key="6">
    <source>
        <dbReference type="ARBA" id="ARBA00023204"/>
    </source>
</evidence>
<organism evidence="9 10">
    <name type="scientific">Coccomyxa viridis</name>
    <dbReference type="NCBI Taxonomy" id="1274662"/>
    <lineage>
        <taxon>Eukaryota</taxon>
        <taxon>Viridiplantae</taxon>
        <taxon>Chlorophyta</taxon>
        <taxon>core chlorophytes</taxon>
        <taxon>Trebouxiophyceae</taxon>
        <taxon>Trebouxiophyceae incertae sedis</taxon>
        <taxon>Coccomyxaceae</taxon>
        <taxon>Coccomyxa</taxon>
    </lineage>
</organism>
<sequence>MVSAIRGVLLQCDVPTKEFIISLNEGKPTNERFIIHDLDDTRLFVQPSVVNWLEQRLKQFNEENTYQPPRREDTK</sequence>
<dbReference type="AlphaFoldDB" id="A0AAV1HV60"/>
<evidence type="ECO:0000256" key="4">
    <source>
        <dbReference type="ARBA" id="ARBA00023015"/>
    </source>
</evidence>
<dbReference type="Pfam" id="PF06331">
    <property type="entry name" value="Tfb5"/>
    <property type="match status" value="1"/>
</dbReference>
<dbReference type="InterPro" id="IPR035935">
    <property type="entry name" value="TFB5-like_sf"/>
</dbReference>
<evidence type="ECO:0000256" key="2">
    <source>
        <dbReference type="ARBA" id="ARBA00007470"/>
    </source>
</evidence>
<keyword evidence="10" id="KW-1185">Reference proteome</keyword>
<evidence type="ECO:0000256" key="3">
    <source>
        <dbReference type="ARBA" id="ARBA00022763"/>
    </source>
</evidence>
<evidence type="ECO:0000256" key="5">
    <source>
        <dbReference type="ARBA" id="ARBA00023163"/>
    </source>
</evidence>
<comment type="caution">
    <text evidence="9">The sequence shown here is derived from an EMBL/GenBank/DDBJ whole genome shotgun (WGS) entry which is preliminary data.</text>
</comment>
<dbReference type="SUPFAM" id="SSF142897">
    <property type="entry name" value="TFB5-like"/>
    <property type="match status" value="1"/>
</dbReference>
<name>A0AAV1HV60_9CHLO</name>
<dbReference type="Proteomes" id="UP001314263">
    <property type="component" value="Unassembled WGS sequence"/>
</dbReference>
<reference evidence="9 10" key="1">
    <citation type="submission" date="2023-10" db="EMBL/GenBank/DDBJ databases">
        <authorList>
            <person name="Maclean D."/>
            <person name="Macfadyen A."/>
        </authorList>
    </citation>
    <scope>NUCLEOTIDE SEQUENCE [LARGE SCALE GENOMIC DNA]</scope>
</reference>
<dbReference type="PANTHER" id="PTHR28580">
    <property type="entry name" value="GENERAL TRANSCRIPTION FACTOR IIH SUBUNIT 5"/>
    <property type="match status" value="1"/>
</dbReference>
<dbReference type="GO" id="GO:0000439">
    <property type="term" value="C:transcription factor TFIIH core complex"/>
    <property type="evidence" value="ECO:0007669"/>
    <property type="project" value="UniProtKB-UniRule"/>
</dbReference>
<comment type="subunit">
    <text evidence="8">Component of the 7-subunit TFIIH core complex.</text>
</comment>
<dbReference type="GO" id="GO:0006367">
    <property type="term" value="P:transcription initiation at RNA polymerase II promoter"/>
    <property type="evidence" value="ECO:0007669"/>
    <property type="project" value="UniProtKB-UniRule"/>
</dbReference>
<proteinExistence type="inferred from homology"/>
<evidence type="ECO:0000256" key="1">
    <source>
        <dbReference type="ARBA" id="ARBA00004123"/>
    </source>
</evidence>
<protein>
    <recommendedName>
        <fullName evidence="8">General transcription and DNA repair factor IIH subunit TFB5</fullName>
    </recommendedName>
</protein>
<evidence type="ECO:0000256" key="7">
    <source>
        <dbReference type="ARBA" id="ARBA00023242"/>
    </source>
</evidence>
<keyword evidence="7 8" id="KW-0539">Nucleus</keyword>
<gene>
    <name evidence="9" type="ORF">CVIRNUC_001364</name>
</gene>
<keyword evidence="5 8" id="KW-0804">Transcription</keyword>
<evidence type="ECO:0000256" key="8">
    <source>
        <dbReference type="RuleBase" id="RU368032"/>
    </source>
</evidence>
<dbReference type="SMART" id="SM01395">
    <property type="entry name" value="Tbf5"/>
    <property type="match status" value="1"/>
</dbReference>
<accession>A0AAV1HV60</accession>
<dbReference type="GO" id="GO:0005675">
    <property type="term" value="C:transcription factor TFIIH holo complex"/>
    <property type="evidence" value="ECO:0007669"/>
    <property type="project" value="TreeGrafter"/>
</dbReference>
<dbReference type="InterPro" id="IPR009400">
    <property type="entry name" value="TFIIH_TTDA/Tfb5"/>
</dbReference>
<comment type="function">
    <text evidence="8">In NER, TFIIH acts by opening DNA around the lesion to allow the excision of the damaged oligonucleotide and its replacement by a new DNA fragment. In transcription, TFIIH has an essential role in transcription initiation. When the pre-initiation complex (PIC) has been established, TFIIH is required for promoter opening and promoter escape.</text>
</comment>
<evidence type="ECO:0000313" key="10">
    <source>
        <dbReference type="Proteomes" id="UP001314263"/>
    </source>
</evidence>
<dbReference type="EMBL" id="CAUYUE010000002">
    <property type="protein sequence ID" value="CAK0741982.1"/>
    <property type="molecule type" value="Genomic_DNA"/>
</dbReference>